<feature type="region of interest" description="Disordered" evidence="2">
    <location>
        <begin position="98"/>
        <end position="151"/>
    </location>
</feature>
<reference evidence="4" key="1">
    <citation type="submission" date="2023-06" db="EMBL/GenBank/DDBJ databases">
        <title>Conoideocrella luteorostrata (Hypocreales: Clavicipitaceae), a potential biocontrol fungus for elongate hemlock scale in United States Christmas tree production areas.</title>
        <authorList>
            <person name="Barrett H."/>
            <person name="Lovett B."/>
            <person name="Macias A.M."/>
            <person name="Stajich J.E."/>
            <person name="Kasson M.T."/>
        </authorList>
    </citation>
    <scope>NUCLEOTIDE SEQUENCE</scope>
    <source>
        <strain evidence="4">ARSEF 14590</strain>
    </source>
</reference>
<evidence type="ECO:0000313" key="4">
    <source>
        <dbReference type="EMBL" id="KAK2593272.1"/>
    </source>
</evidence>
<gene>
    <name evidence="4" type="ORF">QQS21_009037</name>
</gene>
<dbReference type="EMBL" id="JASWJB010000220">
    <property type="protein sequence ID" value="KAK2593272.1"/>
    <property type="molecule type" value="Genomic_DNA"/>
</dbReference>
<evidence type="ECO:0000313" key="5">
    <source>
        <dbReference type="Proteomes" id="UP001251528"/>
    </source>
</evidence>
<keyword evidence="3" id="KW-0812">Transmembrane</keyword>
<accession>A0AAJ0CKG1</accession>
<organism evidence="4 5">
    <name type="scientific">Conoideocrella luteorostrata</name>
    <dbReference type="NCBI Taxonomy" id="1105319"/>
    <lineage>
        <taxon>Eukaryota</taxon>
        <taxon>Fungi</taxon>
        <taxon>Dikarya</taxon>
        <taxon>Ascomycota</taxon>
        <taxon>Pezizomycotina</taxon>
        <taxon>Sordariomycetes</taxon>
        <taxon>Hypocreomycetidae</taxon>
        <taxon>Hypocreales</taxon>
        <taxon>Clavicipitaceae</taxon>
        <taxon>Conoideocrella</taxon>
    </lineage>
</organism>
<feature type="coiled-coil region" evidence="1">
    <location>
        <begin position="52"/>
        <end position="79"/>
    </location>
</feature>
<keyword evidence="3" id="KW-1133">Transmembrane helix</keyword>
<evidence type="ECO:0000256" key="1">
    <source>
        <dbReference type="SAM" id="Coils"/>
    </source>
</evidence>
<keyword evidence="1" id="KW-0175">Coiled coil</keyword>
<protein>
    <submittedName>
        <fullName evidence="4">Uncharacterized protein</fullName>
    </submittedName>
</protein>
<evidence type="ECO:0000256" key="2">
    <source>
        <dbReference type="SAM" id="MobiDB-lite"/>
    </source>
</evidence>
<feature type="transmembrane region" description="Helical" evidence="3">
    <location>
        <begin position="7"/>
        <end position="26"/>
    </location>
</feature>
<dbReference type="Proteomes" id="UP001251528">
    <property type="component" value="Unassembled WGS sequence"/>
</dbReference>
<proteinExistence type="predicted"/>
<dbReference type="AlphaFoldDB" id="A0AAJ0CKG1"/>
<feature type="coiled-coil region" evidence="1">
    <location>
        <begin position="236"/>
        <end position="277"/>
    </location>
</feature>
<feature type="compositionally biased region" description="Polar residues" evidence="2">
    <location>
        <begin position="140"/>
        <end position="149"/>
    </location>
</feature>
<sequence>MGLLLTAVFNLTTIFLFVALIYNWTWVFQRHGIDVMDYLHQLSQSKAANDFVNKIKQQVKQLETLLKNLLSDIHRYISEPHLILRNLALLNPAQAGQVERPRTGGSSQAGTVPISQTAPILSPQQQQPLSRVEPSKERSSSQARPTITLQPARRSRIYEDRSWQCPHPAEHCCKIADQFASLEYATKDYQSCKQDMFDLYWKQCELATQSRAQVKELTARCNTEVAGLRERERQLTAEYSQRLAHLQGQLRATKEQLATSEDRLADSEAERATNERRLAASDEKYWLTLDNLEECKATQEETQAQCAKVVERQKREFVIRWRRNNTALARLTVALKWTCSSRRKLRTRKLQRAITVYRRNLAQTRAIQQEAMRWNARKILDGMYD</sequence>
<keyword evidence="5" id="KW-1185">Reference proteome</keyword>
<evidence type="ECO:0000256" key="3">
    <source>
        <dbReference type="SAM" id="Phobius"/>
    </source>
</evidence>
<comment type="caution">
    <text evidence="4">The sequence shown here is derived from an EMBL/GenBank/DDBJ whole genome shotgun (WGS) entry which is preliminary data.</text>
</comment>
<feature type="compositionally biased region" description="Low complexity" evidence="2">
    <location>
        <begin position="121"/>
        <end position="130"/>
    </location>
</feature>
<name>A0AAJ0CKG1_9HYPO</name>
<keyword evidence="3" id="KW-0472">Membrane</keyword>
<feature type="compositionally biased region" description="Polar residues" evidence="2">
    <location>
        <begin position="104"/>
        <end position="119"/>
    </location>
</feature>